<evidence type="ECO:0000256" key="5">
    <source>
        <dbReference type="ARBA" id="ARBA00023014"/>
    </source>
</evidence>
<comment type="caution">
    <text evidence="8">The sequence shown here is derived from an EMBL/GenBank/DDBJ whole genome shotgun (WGS) entry which is preliminary data.</text>
</comment>
<organism evidence="8 9">
    <name type="scientific">Candidatus Desulfacyla euxinica</name>
    <dbReference type="NCBI Taxonomy" id="2841693"/>
    <lineage>
        <taxon>Bacteria</taxon>
        <taxon>Deltaproteobacteria</taxon>
        <taxon>Candidatus Desulfacyla</taxon>
    </lineage>
</organism>
<dbReference type="PANTHER" id="PTHR43809">
    <property type="entry name" value="NITRITE REDUCTASE (NADH) LARGE SUBUNIT"/>
    <property type="match status" value="1"/>
</dbReference>
<dbReference type="Proteomes" id="UP000650524">
    <property type="component" value="Unassembled WGS sequence"/>
</dbReference>
<accession>A0A8J6MZT9</accession>
<proteinExistence type="predicted"/>
<dbReference type="PIRSF" id="PIRSF037487">
    <property type="entry name" value="Sulfite_red_assimil"/>
    <property type="match status" value="1"/>
</dbReference>
<dbReference type="PANTHER" id="PTHR43809:SF1">
    <property type="entry name" value="NITRITE REDUCTASE (NADH) LARGE SUBUNIT"/>
    <property type="match status" value="1"/>
</dbReference>
<evidence type="ECO:0000256" key="4">
    <source>
        <dbReference type="ARBA" id="ARBA00023004"/>
    </source>
</evidence>
<sequence length="221" mass="24386">MKCDVLEKGAIVQRDRETYAIAPHIPGGFIDVAKFRNLVNVAEKYNAAAMKLTSGQRIAIVGLKEEDLDAIWKELEMDIGYAIGLCVRMVKFCPGTTYCRHGKQDAMDIGRKLDELYHGYFLPAKFKIGVAGCEYACNAPNFKEVGLKGMPDGWTLTAGGTCGAKPRMGDLIAEGLNDEEAMDITGRIVHFFESSDSPKKVRLGRVIDKIGLDEFKKAINF</sequence>
<dbReference type="EMBL" id="JACNJD010000221">
    <property type="protein sequence ID" value="MBC8177630.1"/>
    <property type="molecule type" value="Genomic_DNA"/>
</dbReference>
<evidence type="ECO:0000256" key="1">
    <source>
        <dbReference type="ARBA" id="ARBA00022617"/>
    </source>
</evidence>
<dbReference type="GO" id="GO:0020037">
    <property type="term" value="F:heme binding"/>
    <property type="evidence" value="ECO:0007669"/>
    <property type="project" value="InterPro"/>
</dbReference>
<dbReference type="InterPro" id="IPR005117">
    <property type="entry name" value="NiRdtase/SiRdtase_haem-b_fer"/>
</dbReference>
<dbReference type="GO" id="GO:0051536">
    <property type="term" value="F:iron-sulfur cluster binding"/>
    <property type="evidence" value="ECO:0007669"/>
    <property type="project" value="UniProtKB-KW"/>
</dbReference>
<feature type="domain" description="Nitrite/sulphite reductase 4Fe-4S" evidence="6">
    <location>
        <begin position="86"/>
        <end position="219"/>
    </location>
</feature>
<dbReference type="Pfam" id="PF01077">
    <property type="entry name" value="NIR_SIR"/>
    <property type="match status" value="1"/>
</dbReference>
<dbReference type="SUPFAM" id="SSF55124">
    <property type="entry name" value="Nitrite/Sulfite reductase N-terminal domain-like"/>
    <property type="match status" value="1"/>
</dbReference>
<evidence type="ECO:0000313" key="9">
    <source>
        <dbReference type="Proteomes" id="UP000650524"/>
    </source>
</evidence>
<dbReference type="InterPro" id="IPR017220">
    <property type="entry name" value="Sulphite_reductase_assimil"/>
</dbReference>
<dbReference type="Gene3D" id="3.90.480.10">
    <property type="entry name" value="Sulfite Reductase Hemoprotein,Domain 2"/>
    <property type="match status" value="1"/>
</dbReference>
<reference evidence="8 9" key="1">
    <citation type="submission" date="2020-08" db="EMBL/GenBank/DDBJ databases">
        <title>Bridging the membrane lipid divide: bacteria of the FCB group superphylum have the potential to synthesize archaeal ether lipids.</title>
        <authorList>
            <person name="Villanueva L."/>
            <person name="Von Meijenfeldt F.A.B."/>
            <person name="Westbye A.B."/>
            <person name="Yadav S."/>
            <person name="Hopmans E.C."/>
            <person name="Dutilh B.E."/>
            <person name="Sinninghe Damste J.S."/>
        </authorList>
    </citation>
    <scope>NUCLEOTIDE SEQUENCE [LARGE SCALE GENOMIC DNA]</scope>
    <source>
        <strain evidence="8">NIOZ-UU27</strain>
    </source>
</reference>
<name>A0A8J6MZT9_9DELT</name>
<dbReference type="Gene3D" id="3.30.413.10">
    <property type="entry name" value="Sulfite Reductase Hemoprotein, domain 1"/>
    <property type="match status" value="1"/>
</dbReference>
<dbReference type="InterPro" id="IPR036136">
    <property type="entry name" value="Nit/Sulf_reduc_fer-like_dom_sf"/>
</dbReference>
<keyword evidence="4" id="KW-0408">Iron</keyword>
<evidence type="ECO:0000256" key="2">
    <source>
        <dbReference type="ARBA" id="ARBA00022723"/>
    </source>
</evidence>
<dbReference type="InterPro" id="IPR045854">
    <property type="entry name" value="NO2/SO3_Rdtase_4Fe4S_sf"/>
</dbReference>
<evidence type="ECO:0000259" key="6">
    <source>
        <dbReference type="Pfam" id="PF01077"/>
    </source>
</evidence>
<dbReference type="Pfam" id="PF03460">
    <property type="entry name" value="NIR_SIR_ferr"/>
    <property type="match status" value="1"/>
</dbReference>
<dbReference type="GO" id="GO:0046872">
    <property type="term" value="F:metal ion binding"/>
    <property type="evidence" value="ECO:0007669"/>
    <property type="project" value="UniProtKB-KW"/>
</dbReference>
<protein>
    <submittedName>
        <fullName evidence="8">NAD(P)/FAD-dependent oxidoreductase</fullName>
    </submittedName>
</protein>
<dbReference type="InterPro" id="IPR006067">
    <property type="entry name" value="NO2/SO3_Rdtase_4Fe4S_dom"/>
</dbReference>
<gene>
    <name evidence="8" type="ORF">H8E19_09515</name>
</gene>
<dbReference type="AlphaFoldDB" id="A0A8J6MZT9"/>
<keyword evidence="2" id="KW-0479">Metal-binding</keyword>
<keyword evidence="3" id="KW-0560">Oxidoreductase</keyword>
<keyword evidence="5" id="KW-0411">Iron-sulfur</keyword>
<feature type="domain" description="Nitrite/Sulfite reductase ferredoxin-like" evidence="7">
    <location>
        <begin position="12"/>
        <end position="76"/>
    </location>
</feature>
<dbReference type="SUPFAM" id="SSF56014">
    <property type="entry name" value="Nitrite and sulphite reductase 4Fe-4S domain-like"/>
    <property type="match status" value="1"/>
</dbReference>
<keyword evidence="1" id="KW-0349">Heme</keyword>
<dbReference type="InterPro" id="IPR052034">
    <property type="entry name" value="NasD-like"/>
</dbReference>
<evidence type="ECO:0000256" key="3">
    <source>
        <dbReference type="ARBA" id="ARBA00023002"/>
    </source>
</evidence>
<evidence type="ECO:0000313" key="8">
    <source>
        <dbReference type="EMBL" id="MBC8177630.1"/>
    </source>
</evidence>
<evidence type="ECO:0000259" key="7">
    <source>
        <dbReference type="Pfam" id="PF03460"/>
    </source>
</evidence>
<dbReference type="GO" id="GO:0016491">
    <property type="term" value="F:oxidoreductase activity"/>
    <property type="evidence" value="ECO:0007669"/>
    <property type="project" value="UniProtKB-KW"/>
</dbReference>